<sequence length="205" mass="24184">MIRRLKVSSWPRRLCMVLMVFLVVASVRWVVQQLADEPEIALVFGEPWEDMRQRSSASIPPAIPDELWFHMPESDARLRFIDPQYGFTTPLARFFTINFHNERVDNIRMSPQIEPLLLDDALKVVLDLQEQWRRQGWFVSDPESDPAIADTLQGRARVRSNLGGRTFWRAGDKYQIMLNVNRFKDYRHPDEERYLISLELARARL</sequence>
<organism evidence="1 2">
    <name type="scientific">Pseudomonas taetrolens</name>
    <dbReference type="NCBI Taxonomy" id="47884"/>
    <lineage>
        <taxon>Bacteria</taxon>
        <taxon>Pseudomonadati</taxon>
        <taxon>Pseudomonadota</taxon>
        <taxon>Gammaproteobacteria</taxon>
        <taxon>Pseudomonadales</taxon>
        <taxon>Pseudomonadaceae</taxon>
        <taxon>Pseudomonas</taxon>
    </lineage>
</organism>
<reference evidence="1 2" key="1">
    <citation type="submission" date="2016-10" db="EMBL/GenBank/DDBJ databases">
        <authorList>
            <person name="Varghese N."/>
            <person name="Submissions S."/>
        </authorList>
    </citation>
    <scope>NUCLEOTIDE SEQUENCE [LARGE SCALE GENOMIC DNA]</scope>
    <source>
        <strain evidence="1 2">BS3652</strain>
    </source>
</reference>
<keyword evidence="2" id="KW-1185">Reference proteome</keyword>
<protein>
    <recommendedName>
        <fullName evidence="3">Periplasmic protein</fullName>
    </recommendedName>
</protein>
<evidence type="ECO:0008006" key="3">
    <source>
        <dbReference type="Google" id="ProtNLM"/>
    </source>
</evidence>
<name>A0A1H4R283_PSETA</name>
<evidence type="ECO:0000313" key="2">
    <source>
        <dbReference type="Proteomes" id="UP000183155"/>
    </source>
</evidence>
<accession>A0A1H4R283</accession>
<gene>
    <name evidence="1" type="ORF">SAMN04490203_2084</name>
</gene>
<dbReference type="Proteomes" id="UP000183155">
    <property type="component" value="Unassembled WGS sequence"/>
</dbReference>
<comment type="caution">
    <text evidence="1">The sequence shown here is derived from an EMBL/GenBank/DDBJ whole genome shotgun (WGS) entry which is preliminary data.</text>
</comment>
<dbReference type="EMBL" id="FNRS01000001">
    <property type="protein sequence ID" value="SEC25983.1"/>
    <property type="molecule type" value="Genomic_DNA"/>
</dbReference>
<proteinExistence type="predicted"/>
<evidence type="ECO:0000313" key="1">
    <source>
        <dbReference type="EMBL" id="SEC25983.1"/>
    </source>
</evidence>
<dbReference type="RefSeq" id="WP_048380356.1">
    <property type="nucleotide sequence ID" value="NZ_FNRS01000001.1"/>
</dbReference>